<dbReference type="AlphaFoldDB" id="A0A2C6MCH6"/>
<dbReference type="Proteomes" id="UP000222564">
    <property type="component" value="Unassembled WGS sequence"/>
</dbReference>
<reference evidence="1 2" key="1">
    <citation type="submission" date="2013-09" db="EMBL/GenBank/DDBJ databases">
        <title>Biodegradation of hydrocarbons in the deep terrestrial subsurface : characterization of a microbial consortium composed of two Desulfotomaculum species originating from a deep geological formation.</title>
        <authorList>
            <person name="Aullo T."/>
            <person name="Berlendis S."/>
            <person name="Lascourreges J.-F."/>
            <person name="Dessort D."/>
            <person name="Saint-Laurent S."/>
            <person name="Schraauwers B."/>
            <person name="Mas J."/>
            <person name="Magot M."/>
            <person name="Ranchou-Peyruse A."/>
        </authorList>
    </citation>
    <scope>NUCLEOTIDE SEQUENCE [LARGE SCALE GENOMIC DNA]</scope>
    <source>
        <strain evidence="1 2">Bs107</strain>
    </source>
</reference>
<accession>A0A2C6MCH6</accession>
<name>A0A2C6MCH6_9FIRM</name>
<evidence type="ECO:0000313" key="1">
    <source>
        <dbReference type="EMBL" id="PHJ36993.1"/>
    </source>
</evidence>
<evidence type="ECO:0000313" key="2">
    <source>
        <dbReference type="Proteomes" id="UP000222564"/>
    </source>
</evidence>
<keyword evidence="2" id="KW-1185">Reference proteome</keyword>
<gene>
    <name evidence="1" type="ORF">P378_18985</name>
</gene>
<dbReference type="RefSeq" id="WP_099084058.1">
    <property type="nucleotide sequence ID" value="NZ_AWQQ01000123.1"/>
</dbReference>
<comment type="caution">
    <text evidence="1">The sequence shown here is derived from an EMBL/GenBank/DDBJ whole genome shotgun (WGS) entry which is preliminary data.</text>
</comment>
<dbReference type="OrthoDB" id="1786967at2"/>
<protein>
    <submittedName>
        <fullName evidence="1">Uncharacterized protein</fullName>
    </submittedName>
</protein>
<sequence length="158" mass="18185">MLCQLDQVKQILDIAIAVKNSLEGDSGIIDHRDYDRKACSVIFGLLLLKNYDVFIQAGVLAAGEKEYDHFWIEVYLDNEAFVLDVTLSRLAENIKKELPEICFMPKEEAVEVYGYGPGRDYEWRREDCEKTLWQKVLAALDIHTPLDELLDEIDETLS</sequence>
<proteinExistence type="predicted"/>
<organism evidence="1 2">
    <name type="scientific">Desulforamulus profundi</name>
    <dbReference type="NCBI Taxonomy" id="1383067"/>
    <lineage>
        <taxon>Bacteria</taxon>
        <taxon>Bacillati</taxon>
        <taxon>Bacillota</taxon>
        <taxon>Clostridia</taxon>
        <taxon>Eubacteriales</taxon>
        <taxon>Peptococcaceae</taxon>
        <taxon>Desulforamulus</taxon>
    </lineage>
</organism>
<dbReference type="EMBL" id="AWQQ01000123">
    <property type="protein sequence ID" value="PHJ36993.1"/>
    <property type="molecule type" value="Genomic_DNA"/>
</dbReference>